<evidence type="ECO:0000313" key="1">
    <source>
        <dbReference type="EMBL" id="GGP18952.1"/>
    </source>
</evidence>
<reference evidence="1" key="2">
    <citation type="submission" date="2020-09" db="EMBL/GenBank/DDBJ databases">
        <authorList>
            <person name="Sun Q."/>
            <person name="Ohkuma M."/>
        </authorList>
    </citation>
    <scope>NUCLEOTIDE SEQUENCE</scope>
    <source>
        <strain evidence="1">JCM 10088</strain>
    </source>
</reference>
<keyword evidence="2" id="KW-1185">Reference proteome</keyword>
<name>A0A830GTB5_9CREN</name>
<dbReference type="Proteomes" id="UP000610960">
    <property type="component" value="Unassembled WGS sequence"/>
</dbReference>
<evidence type="ECO:0000313" key="2">
    <source>
        <dbReference type="Proteomes" id="UP000610960"/>
    </source>
</evidence>
<comment type="caution">
    <text evidence="1">The sequence shown here is derived from an EMBL/GenBank/DDBJ whole genome shotgun (WGS) entry which is preliminary data.</text>
</comment>
<dbReference type="AlphaFoldDB" id="A0A830GTB5"/>
<dbReference type="OrthoDB" id="373632at2157"/>
<protein>
    <submittedName>
        <fullName evidence="1">Uncharacterized protein</fullName>
    </submittedName>
</protein>
<accession>A0A830GTB5</accession>
<organism evidence="1 2">
    <name type="scientific">Thermocladium modestius</name>
    <dbReference type="NCBI Taxonomy" id="62609"/>
    <lineage>
        <taxon>Archaea</taxon>
        <taxon>Thermoproteota</taxon>
        <taxon>Thermoprotei</taxon>
        <taxon>Thermoproteales</taxon>
        <taxon>Thermoproteaceae</taxon>
        <taxon>Thermocladium</taxon>
    </lineage>
</organism>
<proteinExistence type="predicted"/>
<dbReference type="RefSeq" id="WP_188595497.1">
    <property type="nucleotide sequence ID" value="NZ_BMNL01000001.1"/>
</dbReference>
<gene>
    <name evidence="1" type="ORF">GCM10007981_00670</name>
</gene>
<sequence>MAIIVYCQHCGRDVAVFRKLRTPPELLQLIIYRIGPSCPYCGAPFTALDTRNIKYSVRPVQQPRRVVRRAH</sequence>
<dbReference type="EMBL" id="BMNL01000001">
    <property type="protein sequence ID" value="GGP18952.1"/>
    <property type="molecule type" value="Genomic_DNA"/>
</dbReference>
<reference evidence="1" key="1">
    <citation type="journal article" date="2014" name="Int. J. Syst. Evol. Microbiol.">
        <title>Complete genome sequence of Corynebacterium casei LMG S-19264T (=DSM 44701T), isolated from a smear-ripened cheese.</title>
        <authorList>
            <consortium name="US DOE Joint Genome Institute (JGI-PGF)"/>
            <person name="Walter F."/>
            <person name="Albersmeier A."/>
            <person name="Kalinowski J."/>
            <person name="Ruckert C."/>
        </authorList>
    </citation>
    <scope>NUCLEOTIDE SEQUENCE</scope>
    <source>
        <strain evidence="1">JCM 10088</strain>
    </source>
</reference>